<dbReference type="PANTHER" id="PTHR32411:SF43">
    <property type="entry name" value="CYSTEINE-RICH REPEAT SECRETORY PROTEIN 38"/>
    <property type="match status" value="1"/>
</dbReference>
<dbReference type="AlphaFoldDB" id="A0A392NPL2"/>
<feature type="non-terminal residue" evidence="7">
    <location>
        <position position="164"/>
    </location>
</feature>
<evidence type="ECO:0000256" key="4">
    <source>
        <dbReference type="ARBA" id="ARBA00022737"/>
    </source>
</evidence>
<evidence type="ECO:0000313" key="8">
    <source>
        <dbReference type="Proteomes" id="UP000265520"/>
    </source>
</evidence>
<evidence type="ECO:0000256" key="3">
    <source>
        <dbReference type="ARBA" id="ARBA00022729"/>
    </source>
</evidence>
<comment type="caution">
    <text evidence="7">The sequence shown here is derived from an EMBL/GenBank/DDBJ whole genome shotgun (WGS) entry which is preliminary data.</text>
</comment>
<dbReference type="GO" id="GO:0005576">
    <property type="term" value="C:extracellular region"/>
    <property type="evidence" value="ECO:0007669"/>
    <property type="project" value="UniProtKB-SubCell"/>
</dbReference>
<accession>A0A392NPL2</accession>
<evidence type="ECO:0000259" key="6">
    <source>
        <dbReference type="PROSITE" id="PS51473"/>
    </source>
</evidence>
<dbReference type="CDD" id="cd23509">
    <property type="entry name" value="Gnk2-like"/>
    <property type="match status" value="2"/>
</dbReference>
<dbReference type="Proteomes" id="UP000265520">
    <property type="component" value="Unassembled WGS sequence"/>
</dbReference>
<comment type="similarity">
    <text evidence="5">Belongs to the cysteine-rich repeat secretory protein family.</text>
</comment>
<protein>
    <submittedName>
        <fullName evidence="7">Cysteine-rich receptor-like protein kinase</fullName>
    </submittedName>
</protein>
<dbReference type="Gene3D" id="3.30.430.20">
    <property type="entry name" value="Gnk2 domain, C-X8-C-X2-C motif"/>
    <property type="match status" value="2"/>
</dbReference>
<dbReference type="InterPro" id="IPR002902">
    <property type="entry name" value="GNK2"/>
</dbReference>
<dbReference type="Pfam" id="PF01657">
    <property type="entry name" value="Stress-antifung"/>
    <property type="match status" value="2"/>
</dbReference>
<evidence type="ECO:0000256" key="5">
    <source>
        <dbReference type="ARBA" id="ARBA00038515"/>
    </source>
</evidence>
<comment type="subcellular location">
    <subcellularLocation>
        <location evidence="1">Secreted</location>
    </subcellularLocation>
</comment>
<keyword evidence="7" id="KW-0808">Transferase</keyword>
<keyword evidence="7" id="KW-0675">Receptor</keyword>
<dbReference type="PANTHER" id="PTHR32411">
    <property type="entry name" value="CYSTEINE-RICH REPEAT SECRETORY PROTEIN 38-RELATED"/>
    <property type="match status" value="1"/>
</dbReference>
<evidence type="ECO:0000256" key="2">
    <source>
        <dbReference type="ARBA" id="ARBA00022525"/>
    </source>
</evidence>
<keyword evidence="3" id="KW-0732">Signal</keyword>
<reference evidence="7 8" key="1">
    <citation type="journal article" date="2018" name="Front. Plant Sci.">
        <title>Red Clover (Trifolium pratense) and Zigzag Clover (T. medium) - A Picture of Genomic Similarities and Differences.</title>
        <authorList>
            <person name="Dluhosova J."/>
            <person name="Istvanek J."/>
            <person name="Nedelnik J."/>
            <person name="Repkova J."/>
        </authorList>
    </citation>
    <scope>NUCLEOTIDE SEQUENCE [LARGE SCALE GENOMIC DNA]</scope>
    <source>
        <strain evidence="8">cv. 10/8</strain>
        <tissue evidence="7">Leaf</tissue>
    </source>
</reference>
<keyword evidence="4" id="KW-0677">Repeat</keyword>
<proteinExistence type="inferred from homology"/>
<dbReference type="GO" id="GO:0016301">
    <property type="term" value="F:kinase activity"/>
    <property type="evidence" value="ECO:0007669"/>
    <property type="project" value="UniProtKB-KW"/>
</dbReference>
<organism evidence="7 8">
    <name type="scientific">Trifolium medium</name>
    <dbReference type="NCBI Taxonomy" id="97028"/>
    <lineage>
        <taxon>Eukaryota</taxon>
        <taxon>Viridiplantae</taxon>
        <taxon>Streptophyta</taxon>
        <taxon>Embryophyta</taxon>
        <taxon>Tracheophyta</taxon>
        <taxon>Spermatophyta</taxon>
        <taxon>Magnoliopsida</taxon>
        <taxon>eudicotyledons</taxon>
        <taxon>Gunneridae</taxon>
        <taxon>Pentapetalae</taxon>
        <taxon>rosids</taxon>
        <taxon>fabids</taxon>
        <taxon>Fabales</taxon>
        <taxon>Fabaceae</taxon>
        <taxon>Papilionoideae</taxon>
        <taxon>50 kb inversion clade</taxon>
        <taxon>NPAAA clade</taxon>
        <taxon>Hologalegina</taxon>
        <taxon>IRL clade</taxon>
        <taxon>Trifolieae</taxon>
        <taxon>Trifolium</taxon>
    </lineage>
</organism>
<name>A0A392NPL2_9FABA</name>
<evidence type="ECO:0000256" key="1">
    <source>
        <dbReference type="ARBA" id="ARBA00004613"/>
    </source>
</evidence>
<evidence type="ECO:0000313" key="7">
    <source>
        <dbReference type="EMBL" id="MCI01352.1"/>
    </source>
</evidence>
<dbReference type="InterPro" id="IPR038408">
    <property type="entry name" value="GNK2_sf"/>
</dbReference>
<sequence length="164" mass="18396">MTISNSQSASYMFSTVSNHNTIGSINRNDHDDVYGFYNCQGDITGSFCQFCIHTAVREIAQRCLNSVSAMICLIGKLTTKDNSNWATGEYNWTDTEKRYALVQCNRVLSKDGCRQCLKAMLDRVPQCCRTKVTWVVVSHSCAMTIDDCKFYQLQTGSPSPMSNP</sequence>
<dbReference type="InterPro" id="IPR050581">
    <property type="entry name" value="CRR_secretory_protein"/>
</dbReference>
<feature type="domain" description="Gnk2-homologous" evidence="6">
    <location>
        <begin position="45"/>
        <end position="150"/>
    </location>
</feature>
<keyword evidence="2" id="KW-0964">Secreted</keyword>
<keyword evidence="8" id="KW-1185">Reference proteome</keyword>
<keyword evidence="7" id="KW-0418">Kinase</keyword>
<dbReference type="PROSITE" id="PS51473">
    <property type="entry name" value="GNK2"/>
    <property type="match status" value="1"/>
</dbReference>
<dbReference type="EMBL" id="LXQA010045936">
    <property type="protein sequence ID" value="MCI01352.1"/>
    <property type="molecule type" value="Genomic_DNA"/>
</dbReference>